<dbReference type="EMBL" id="FOFG01000006">
    <property type="protein sequence ID" value="SEQ63874.1"/>
    <property type="molecule type" value="Genomic_DNA"/>
</dbReference>
<dbReference type="OrthoDB" id="8450673at2"/>
<proteinExistence type="predicted"/>
<dbReference type="STRING" id="1855383.SAMN05216548_106102"/>
<name>A0A1H9HNG6_9HYPH</name>
<dbReference type="AlphaFoldDB" id="A0A1H9HNG6"/>
<dbReference type="RefSeq" id="WP_092496463.1">
    <property type="nucleotide sequence ID" value="NZ_FOFG01000006.1"/>
</dbReference>
<keyword evidence="2" id="KW-1185">Reference proteome</keyword>
<protein>
    <submittedName>
        <fullName evidence="1">Uncharacterized protein</fullName>
    </submittedName>
</protein>
<gene>
    <name evidence="1" type="ORF">SAMN05216548_106102</name>
</gene>
<evidence type="ECO:0000313" key="2">
    <source>
        <dbReference type="Proteomes" id="UP000199647"/>
    </source>
</evidence>
<evidence type="ECO:0000313" key="1">
    <source>
        <dbReference type="EMBL" id="SEQ63874.1"/>
    </source>
</evidence>
<reference evidence="1 2" key="1">
    <citation type="submission" date="2016-10" db="EMBL/GenBank/DDBJ databases">
        <authorList>
            <person name="de Groot N.N."/>
        </authorList>
    </citation>
    <scope>NUCLEOTIDE SEQUENCE [LARGE SCALE GENOMIC DNA]</scope>
    <source>
        <strain evidence="1 2">A52C2</strain>
    </source>
</reference>
<dbReference type="Proteomes" id="UP000199647">
    <property type="component" value="Unassembled WGS sequence"/>
</dbReference>
<sequence length="82" mass="8697">MADNVVALHGEFQAQESEIDQRLVSELERLLEAAKSGEITGLVAATLNKDKVASYAYAGLVGSYGMIGALECAKGRLLRITA</sequence>
<organism evidence="1 2">
    <name type="scientific">Faunimonas pinastri</name>
    <dbReference type="NCBI Taxonomy" id="1855383"/>
    <lineage>
        <taxon>Bacteria</taxon>
        <taxon>Pseudomonadati</taxon>
        <taxon>Pseudomonadota</taxon>
        <taxon>Alphaproteobacteria</taxon>
        <taxon>Hyphomicrobiales</taxon>
        <taxon>Afifellaceae</taxon>
        <taxon>Faunimonas</taxon>
    </lineage>
</organism>
<accession>A0A1H9HNG6</accession>